<feature type="region of interest" description="Disordered" evidence="1">
    <location>
        <begin position="511"/>
        <end position="603"/>
    </location>
</feature>
<feature type="region of interest" description="Disordered" evidence="1">
    <location>
        <begin position="852"/>
        <end position="885"/>
    </location>
</feature>
<evidence type="ECO:0000256" key="1">
    <source>
        <dbReference type="SAM" id="MobiDB-lite"/>
    </source>
</evidence>
<feature type="compositionally biased region" description="Basic and acidic residues" evidence="1">
    <location>
        <begin position="418"/>
        <end position="430"/>
    </location>
</feature>
<dbReference type="GeneID" id="94432841"/>
<dbReference type="RefSeq" id="XP_067918394.1">
    <property type="nucleotide sequence ID" value="XM_068069630.1"/>
</dbReference>
<feature type="compositionally biased region" description="Basic and acidic residues" evidence="1">
    <location>
        <begin position="231"/>
        <end position="263"/>
    </location>
</feature>
<feature type="compositionally biased region" description="Basic and acidic residues" evidence="1">
    <location>
        <begin position="441"/>
        <end position="471"/>
    </location>
</feature>
<sequence>MKTHDLRLSPKMNSPTNFLALYRCLGPPRAVIVFQSILSLSKNLSVASSFLTSTSSSRLSSSCSPAPGCSPQFSSSVLRQSIFLYFFSVIFILKDVFSILPRKEDIDYSPSSLLPKSYLWSGTHPILLSSSSCSPSFFFPPSQTTSRSPLPERSLNKKDQEVCLTGRRRRKSHEKDEDTKDQEDDESSSSIFFFTSSPFSSCLSSPSPSSSFSPFFSSSFLPGILASEAVHTEPSDPHHAGLEFDDVKNLKEGPRQDRKERSFLEPLSTHLHESLSLSSSDVEGEKHLHVSPKEGGGKHLLHPLLHSQKERDKSPRPSLSLTPSQEKQEQQGKTESHEGEGRKEQEEEAEVGQEEQVKKRRQGGEGRVEKNRESYLSRENSSSSSSDGAGSTVTAIGVGLVSLLHKGDAKVSSVVSRGRGEQGGRGRRGEEDEGQRKRRRNEGGNEERRKNRAAEKMKVEREGEEQGRDGGGEEYNMNAEKKSFTSYPKHHIISGAGRYEVVLLKERNEHPYHVAPQKDDRRTDSSSTEAFSRLKKNDDEGGGRRRRRDHERSLWRRRRRRERRSRRRRRQFGNKILERPGKENGTRHRKKERQSFGKEDDESVFSSSHLIRRRFDGAGRFERGVKKIRNTVLESLSLFSSILIRGRKKIMTDFELLSQSDSTGGMKKEKKKKERLRKTHVNENRTIRKTEGKKSGDSDRDVDEKHTIEKEEKRDTGRDVQTEDGYEDDQEKEKNNLKEDNNSIVNRGEIGRGSHYHLLCSPKKLNVHRLALHRQVARSFLAFFAGVLVVLVYRTWQDRQEVALSPLSDAAAPPRPVLLGEKNGAIRFRLRFSRRDYPSSFRVDEGRGIKRLVRGNANARKDKGMKEKRHNKQETKKPGDKQEGDQPILESREFTLITSLASVLSLVSFSRSSPTSSSSPFQSNRFITALSVVPCSSLLSRLTQKVSFSQLITIIPVVIFLMTLPEASVAPRSLVSFALLLNRLFKQMSLEHFDAAMAAASLIVALEFWQENGAWLIFPAVFATLFVARVIHRQVQR</sequence>
<feature type="compositionally biased region" description="Basic and acidic residues" evidence="1">
    <location>
        <begin position="362"/>
        <end position="376"/>
    </location>
</feature>
<dbReference type="VEuPathDB" id="ToxoDB:CSUI_009515"/>
<feature type="region of interest" description="Disordered" evidence="1">
    <location>
        <begin position="231"/>
        <end position="392"/>
    </location>
</feature>
<evidence type="ECO:0008006" key="5">
    <source>
        <dbReference type="Google" id="ProtNLM"/>
    </source>
</evidence>
<feature type="transmembrane region" description="Helical" evidence="2">
    <location>
        <begin position="946"/>
        <end position="963"/>
    </location>
</feature>
<organism evidence="3 4">
    <name type="scientific">Cystoisospora suis</name>
    <dbReference type="NCBI Taxonomy" id="483139"/>
    <lineage>
        <taxon>Eukaryota</taxon>
        <taxon>Sar</taxon>
        <taxon>Alveolata</taxon>
        <taxon>Apicomplexa</taxon>
        <taxon>Conoidasida</taxon>
        <taxon>Coccidia</taxon>
        <taxon>Eucoccidiorida</taxon>
        <taxon>Eimeriorina</taxon>
        <taxon>Sarcocystidae</taxon>
        <taxon>Cystoisospora</taxon>
    </lineage>
</organism>
<comment type="caution">
    <text evidence="3">The sequence shown here is derived from an EMBL/GenBank/DDBJ whole genome shotgun (WGS) entry which is preliminary data.</text>
</comment>
<gene>
    <name evidence="3" type="ORF">CSUI_009515</name>
</gene>
<keyword evidence="2" id="KW-1133">Transmembrane helix</keyword>
<feature type="compositionally biased region" description="Low complexity" evidence="1">
    <location>
        <begin position="264"/>
        <end position="280"/>
    </location>
</feature>
<proteinExistence type="predicted"/>
<keyword evidence="2" id="KW-0472">Membrane</keyword>
<feature type="region of interest" description="Disordered" evidence="1">
    <location>
        <begin position="406"/>
        <end position="476"/>
    </location>
</feature>
<feature type="transmembrane region" description="Helical" evidence="2">
    <location>
        <begin position="776"/>
        <end position="796"/>
    </location>
</feature>
<feature type="region of interest" description="Disordered" evidence="1">
    <location>
        <begin position="140"/>
        <end position="187"/>
    </location>
</feature>
<feature type="compositionally biased region" description="Basic and acidic residues" evidence="1">
    <location>
        <begin position="283"/>
        <end position="297"/>
    </location>
</feature>
<evidence type="ECO:0000256" key="2">
    <source>
        <dbReference type="SAM" id="Phobius"/>
    </source>
</evidence>
<keyword evidence="4" id="KW-1185">Reference proteome</keyword>
<feature type="compositionally biased region" description="Basic and acidic residues" evidence="1">
    <location>
        <begin position="731"/>
        <end position="741"/>
    </location>
</feature>
<name>A0A2C6KJ49_9APIC</name>
<feature type="compositionally biased region" description="Low complexity" evidence="1">
    <location>
        <begin position="377"/>
        <end position="386"/>
    </location>
</feature>
<feature type="compositionally biased region" description="Basic and acidic residues" evidence="1">
    <location>
        <begin position="511"/>
        <end position="524"/>
    </location>
</feature>
<dbReference type="EMBL" id="MIGC01005697">
    <property type="protein sequence ID" value="PHJ16668.1"/>
    <property type="molecule type" value="Genomic_DNA"/>
</dbReference>
<feature type="compositionally biased region" description="Basic residues" evidence="1">
    <location>
        <begin position="544"/>
        <end position="572"/>
    </location>
</feature>
<feature type="region of interest" description="Disordered" evidence="1">
    <location>
        <begin position="660"/>
        <end position="748"/>
    </location>
</feature>
<feature type="compositionally biased region" description="Basic residues" evidence="1">
    <location>
        <begin position="668"/>
        <end position="679"/>
    </location>
</feature>
<feature type="compositionally biased region" description="Basic and acidic residues" evidence="1">
    <location>
        <begin position="576"/>
        <end position="586"/>
    </location>
</feature>
<protein>
    <recommendedName>
        <fullName evidence="5">Transmembrane protein</fullName>
    </recommendedName>
</protein>
<feature type="transmembrane region" description="Helical" evidence="2">
    <location>
        <begin position="1015"/>
        <end position="1032"/>
    </location>
</feature>
<reference evidence="3 4" key="1">
    <citation type="journal article" date="2017" name="Int. J. Parasitol.">
        <title>The genome of the protozoan parasite Cystoisospora suis and a reverse vaccinology approach to identify vaccine candidates.</title>
        <authorList>
            <person name="Palmieri N."/>
            <person name="Shrestha A."/>
            <person name="Ruttkowski B."/>
            <person name="Beck T."/>
            <person name="Vogl C."/>
            <person name="Tomley F."/>
            <person name="Blake D.P."/>
            <person name="Joachim A."/>
        </authorList>
    </citation>
    <scope>NUCLEOTIDE SEQUENCE [LARGE SCALE GENOMIC DNA]</scope>
    <source>
        <strain evidence="3 4">Wien I</strain>
    </source>
</reference>
<evidence type="ECO:0000313" key="4">
    <source>
        <dbReference type="Proteomes" id="UP000221165"/>
    </source>
</evidence>
<keyword evidence="2" id="KW-0812">Transmembrane</keyword>
<accession>A0A2C6KJ49</accession>
<evidence type="ECO:0000313" key="3">
    <source>
        <dbReference type="EMBL" id="PHJ16668.1"/>
    </source>
</evidence>
<dbReference type="Proteomes" id="UP000221165">
    <property type="component" value="Unassembled WGS sequence"/>
</dbReference>
<feature type="compositionally biased region" description="Basic and acidic residues" evidence="1">
    <location>
        <begin position="326"/>
        <end position="345"/>
    </location>
</feature>
<dbReference type="AlphaFoldDB" id="A0A2C6KJ49"/>
<feature type="compositionally biased region" description="Basic and acidic residues" evidence="1">
    <location>
        <begin position="680"/>
        <end position="721"/>
    </location>
</feature>
<feature type="compositionally biased region" description="Basic and acidic residues" evidence="1">
    <location>
        <begin position="872"/>
        <end position="884"/>
    </location>
</feature>
<feature type="compositionally biased region" description="Low complexity" evidence="1">
    <location>
        <begin position="140"/>
        <end position="149"/>
    </location>
</feature>